<feature type="region of interest" description="Disordered" evidence="1">
    <location>
        <begin position="34"/>
        <end position="70"/>
    </location>
</feature>
<organism evidence="2">
    <name type="scientific">Cladocopium goreaui</name>
    <dbReference type="NCBI Taxonomy" id="2562237"/>
    <lineage>
        <taxon>Eukaryota</taxon>
        <taxon>Sar</taxon>
        <taxon>Alveolata</taxon>
        <taxon>Dinophyceae</taxon>
        <taxon>Suessiales</taxon>
        <taxon>Symbiodiniaceae</taxon>
        <taxon>Cladocopium</taxon>
    </lineage>
</organism>
<feature type="region of interest" description="Disordered" evidence="1">
    <location>
        <begin position="272"/>
        <end position="317"/>
    </location>
</feature>
<evidence type="ECO:0000313" key="4">
    <source>
        <dbReference type="Proteomes" id="UP001152797"/>
    </source>
</evidence>
<reference evidence="2" key="1">
    <citation type="submission" date="2022-10" db="EMBL/GenBank/DDBJ databases">
        <authorList>
            <person name="Chen Y."/>
            <person name="Dougan E. K."/>
            <person name="Chan C."/>
            <person name="Rhodes N."/>
            <person name="Thang M."/>
        </authorList>
    </citation>
    <scope>NUCLEOTIDE SEQUENCE</scope>
</reference>
<dbReference type="EMBL" id="CAMXCT030000665">
    <property type="protein sequence ID" value="CAL4769136.1"/>
    <property type="molecule type" value="Genomic_DNA"/>
</dbReference>
<protein>
    <submittedName>
        <fullName evidence="2">Uncharacterized protein</fullName>
    </submittedName>
</protein>
<sequence>MLSSHGLARRIGCGLWAPEEWVAWAEDGRKKAELPMEKARQKEPQRLKQFRAKRPAAARKRPAAKDQKTTILKLRAPPAAEKGPFETTGADSMSTIERERRVEFNDGMDELPSLDNDVENLCDVLEGGNPRTAAIMRRRYEKKGLMKAFPGEKTFTPPSALGLQPPLQRLAPLPRPEPAPLPVEQPIVPNKLEQKVFQASMETPERKSFERKSFERKSWADMSTDSEDESPENVESFASSDEGTVGTQLTWDPIGAEVWLKMTGKSMEKHLSAQEPQPAPPMAPVARAPGAPGAPAMATPPEAMSPSDQGQGMTGYVPCQPTVMSPWASFSARKCGRVGWRQRLCSTV</sequence>
<evidence type="ECO:0000256" key="1">
    <source>
        <dbReference type="SAM" id="MobiDB-lite"/>
    </source>
</evidence>
<dbReference type="EMBL" id="CAMXCT020000665">
    <property type="protein sequence ID" value="CAL1135199.1"/>
    <property type="molecule type" value="Genomic_DNA"/>
</dbReference>
<feature type="compositionally biased region" description="Low complexity" evidence="1">
    <location>
        <begin position="284"/>
        <end position="302"/>
    </location>
</feature>
<reference evidence="3 4" key="2">
    <citation type="submission" date="2024-05" db="EMBL/GenBank/DDBJ databases">
        <authorList>
            <person name="Chen Y."/>
            <person name="Shah S."/>
            <person name="Dougan E. K."/>
            <person name="Thang M."/>
            <person name="Chan C."/>
        </authorList>
    </citation>
    <scope>NUCLEOTIDE SEQUENCE [LARGE SCALE GENOMIC DNA]</scope>
</reference>
<feature type="compositionally biased region" description="Polar residues" evidence="1">
    <location>
        <begin position="236"/>
        <end position="248"/>
    </location>
</feature>
<feature type="compositionally biased region" description="Pro residues" evidence="1">
    <location>
        <begin position="173"/>
        <end position="183"/>
    </location>
</feature>
<comment type="caution">
    <text evidence="2">The sequence shown here is derived from an EMBL/GenBank/DDBJ whole genome shotgun (WGS) entry which is preliminary data.</text>
</comment>
<evidence type="ECO:0000313" key="3">
    <source>
        <dbReference type="EMBL" id="CAL4769136.1"/>
    </source>
</evidence>
<feature type="region of interest" description="Disordered" evidence="1">
    <location>
        <begin position="153"/>
        <end position="187"/>
    </location>
</feature>
<gene>
    <name evidence="2" type="ORF">C1SCF055_LOCUS9577</name>
</gene>
<feature type="compositionally biased region" description="Basic and acidic residues" evidence="1">
    <location>
        <begin position="203"/>
        <end position="219"/>
    </location>
</feature>
<feature type="compositionally biased region" description="Basic and acidic residues" evidence="1">
    <location>
        <begin position="34"/>
        <end position="46"/>
    </location>
</feature>
<keyword evidence="4" id="KW-1185">Reference proteome</keyword>
<feature type="compositionally biased region" description="Low complexity" evidence="1">
    <location>
        <begin position="163"/>
        <end position="172"/>
    </location>
</feature>
<feature type="compositionally biased region" description="Basic residues" evidence="1">
    <location>
        <begin position="48"/>
        <end position="62"/>
    </location>
</feature>
<accession>A0A9P1BYJ1</accession>
<name>A0A9P1BYJ1_9DINO</name>
<evidence type="ECO:0000313" key="2">
    <source>
        <dbReference type="EMBL" id="CAI3981824.1"/>
    </source>
</evidence>
<feature type="region of interest" description="Disordered" evidence="1">
    <location>
        <begin position="199"/>
        <end position="248"/>
    </location>
</feature>
<proteinExistence type="predicted"/>
<dbReference type="AlphaFoldDB" id="A0A9P1BYJ1"/>
<dbReference type="EMBL" id="CAMXCT010000665">
    <property type="protein sequence ID" value="CAI3981824.1"/>
    <property type="molecule type" value="Genomic_DNA"/>
</dbReference>
<dbReference type="Proteomes" id="UP001152797">
    <property type="component" value="Unassembled WGS sequence"/>
</dbReference>